<keyword evidence="14" id="KW-1185">Reference proteome</keyword>
<reference evidence="13 14" key="1">
    <citation type="journal article" date="2018" name="Mol. Genet. Genomics">
        <title>The red deer Cervus elaphus genome CerEla1.0: sequencing, annotating, genes, and chromosomes.</title>
        <authorList>
            <person name="Bana N.A."/>
            <person name="Nyiri A."/>
            <person name="Nagy J."/>
            <person name="Frank K."/>
            <person name="Nagy T."/>
            <person name="Steger V."/>
            <person name="Schiller M."/>
            <person name="Lakatos P."/>
            <person name="Sugar L."/>
            <person name="Horn P."/>
            <person name="Barta E."/>
            <person name="Orosz L."/>
        </authorList>
    </citation>
    <scope>NUCLEOTIDE SEQUENCE [LARGE SCALE GENOMIC DNA]</scope>
    <source>
        <strain evidence="13">Hungarian</strain>
    </source>
</reference>
<keyword evidence="7" id="KW-0130">Cell adhesion</keyword>
<evidence type="ECO:0000256" key="3">
    <source>
        <dbReference type="ARBA" id="ARBA00022692"/>
    </source>
</evidence>
<protein>
    <submittedName>
        <fullName evidence="13">CDH23</fullName>
    </submittedName>
</protein>
<evidence type="ECO:0000313" key="13">
    <source>
        <dbReference type="EMBL" id="OWK07641.1"/>
    </source>
</evidence>
<dbReference type="Gene3D" id="2.60.40.60">
    <property type="entry name" value="Cadherins"/>
    <property type="match status" value="2"/>
</dbReference>
<dbReference type="PANTHER" id="PTHR24026:SF133">
    <property type="entry name" value="CADHERIN-RELATED FAMILY MEMBER 2"/>
    <property type="match status" value="1"/>
</dbReference>
<sequence length="112" mass="12628">MFEVYLVGNNSHHFIISPTSVQGKADIRIRVAIPLDYETVDRYDFDLFANESVPDHVGYAKVKITLINENDNRPIFSQPLYNVSLYENVTVGTSVLTVLAALILTFQSHLLT</sequence>
<comment type="caution">
    <text evidence="13">The sequence shown here is derived from an EMBL/GenBank/DDBJ whole genome shotgun (WGS) entry which is preliminary data.</text>
</comment>
<keyword evidence="8 11" id="KW-1133">Transmembrane helix</keyword>
<evidence type="ECO:0000256" key="8">
    <source>
        <dbReference type="ARBA" id="ARBA00022989"/>
    </source>
</evidence>
<evidence type="ECO:0000256" key="2">
    <source>
        <dbReference type="ARBA" id="ARBA00022475"/>
    </source>
</evidence>
<dbReference type="InterPro" id="IPR015919">
    <property type="entry name" value="Cadherin-like_sf"/>
</dbReference>
<evidence type="ECO:0000256" key="7">
    <source>
        <dbReference type="ARBA" id="ARBA00022889"/>
    </source>
</evidence>
<evidence type="ECO:0000259" key="12">
    <source>
        <dbReference type="PROSITE" id="PS50268"/>
    </source>
</evidence>
<evidence type="ECO:0000256" key="6">
    <source>
        <dbReference type="ARBA" id="ARBA00022837"/>
    </source>
</evidence>
<dbReference type="OrthoDB" id="9990384at2759"/>
<name>A0A212CNS5_CEREH</name>
<dbReference type="AlphaFoldDB" id="A0A212CNS5"/>
<gene>
    <name evidence="13" type="ORF">Celaphus_00008259</name>
</gene>
<keyword evidence="9 11" id="KW-0472">Membrane</keyword>
<feature type="domain" description="Cadherin" evidence="12">
    <location>
        <begin position="5"/>
        <end position="76"/>
    </location>
</feature>
<evidence type="ECO:0000313" key="14">
    <source>
        <dbReference type="Proteomes" id="UP000242450"/>
    </source>
</evidence>
<organism evidence="13 14">
    <name type="scientific">Cervus elaphus hippelaphus</name>
    <name type="common">European red deer</name>
    <dbReference type="NCBI Taxonomy" id="46360"/>
    <lineage>
        <taxon>Eukaryota</taxon>
        <taxon>Metazoa</taxon>
        <taxon>Chordata</taxon>
        <taxon>Craniata</taxon>
        <taxon>Vertebrata</taxon>
        <taxon>Euteleostomi</taxon>
        <taxon>Mammalia</taxon>
        <taxon>Eutheria</taxon>
        <taxon>Laurasiatheria</taxon>
        <taxon>Artiodactyla</taxon>
        <taxon>Ruminantia</taxon>
        <taxon>Pecora</taxon>
        <taxon>Cervidae</taxon>
        <taxon>Cervinae</taxon>
        <taxon>Cervus</taxon>
    </lineage>
</organism>
<dbReference type="PANTHER" id="PTHR24026">
    <property type="entry name" value="FAT ATYPICAL CADHERIN-RELATED"/>
    <property type="match status" value="1"/>
</dbReference>
<evidence type="ECO:0000256" key="5">
    <source>
        <dbReference type="ARBA" id="ARBA00022737"/>
    </source>
</evidence>
<dbReference type="Proteomes" id="UP000242450">
    <property type="component" value="Chromosome 15"/>
</dbReference>
<dbReference type="GO" id="GO:0005886">
    <property type="term" value="C:plasma membrane"/>
    <property type="evidence" value="ECO:0007669"/>
    <property type="project" value="UniProtKB-SubCell"/>
</dbReference>
<evidence type="ECO:0000256" key="4">
    <source>
        <dbReference type="ARBA" id="ARBA00022729"/>
    </source>
</evidence>
<comment type="subcellular location">
    <subcellularLocation>
        <location evidence="1">Cell membrane</location>
        <topology evidence="1">Single-pass type I membrane protein</topology>
    </subcellularLocation>
</comment>
<evidence type="ECO:0000256" key="9">
    <source>
        <dbReference type="ARBA" id="ARBA00023136"/>
    </source>
</evidence>
<dbReference type="GO" id="GO:0007156">
    <property type="term" value="P:homophilic cell adhesion via plasma membrane adhesion molecules"/>
    <property type="evidence" value="ECO:0007669"/>
    <property type="project" value="InterPro"/>
</dbReference>
<evidence type="ECO:0000256" key="11">
    <source>
        <dbReference type="SAM" id="Phobius"/>
    </source>
</evidence>
<keyword evidence="5" id="KW-0677">Repeat</keyword>
<dbReference type="EMBL" id="MKHE01000015">
    <property type="protein sequence ID" value="OWK07641.1"/>
    <property type="molecule type" value="Genomic_DNA"/>
</dbReference>
<accession>A0A212CNS5</accession>
<keyword evidence="3 11" id="KW-0812">Transmembrane</keyword>
<keyword evidence="6 10" id="KW-0106">Calcium</keyword>
<dbReference type="SUPFAM" id="SSF49313">
    <property type="entry name" value="Cadherin-like"/>
    <property type="match status" value="1"/>
</dbReference>
<dbReference type="CDD" id="cd11304">
    <property type="entry name" value="Cadherin_repeat"/>
    <property type="match status" value="1"/>
</dbReference>
<dbReference type="GO" id="GO:0005509">
    <property type="term" value="F:calcium ion binding"/>
    <property type="evidence" value="ECO:0007669"/>
    <property type="project" value="UniProtKB-UniRule"/>
</dbReference>
<evidence type="ECO:0000256" key="1">
    <source>
        <dbReference type="ARBA" id="ARBA00004251"/>
    </source>
</evidence>
<proteinExistence type="predicted"/>
<feature type="transmembrane region" description="Helical" evidence="11">
    <location>
        <begin position="89"/>
        <end position="106"/>
    </location>
</feature>
<dbReference type="PROSITE" id="PS50268">
    <property type="entry name" value="CADHERIN_2"/>
    <property type="match status" value="1"/>
</dbReference>
<dbReference type="InterPro" id="IPR002126">
    <property type="entry name" value="Cadherin-like_dom"/>
</dbReference>
<keyword evidence="2" id="KW-1003">Cell membrane</keyword>
<keyword evidence="4" id="KW-0732">Signal</keyword>
<dbReference type="FunFam" id="2.60.40.60:FF:000098">
    <property type="entry name" value="cadherin-23 isoform X1"/>
    <property type="match status" value="1"/>
</dbReference>
<evidence type="ECO:0000256" key="10">
    <source>
        <dbReference type="PROSITE-ProRule" id="PRU00043"/>
    </source>
</evidence>